<evidence type="ECO:0000313" key="9">
    <source>
        <dbReference type="EMBL" id="JAV58767.1"/>
    </source>
</evidence>
<feature type="transmembrane region" description="Helical" evidence="8">
    <location>
        <begin position="173"/>
        <end position="196"/>
    </location>
</feature>
<dbReference type="InterPro" id="IPR019358">
    <property type="entry name" value="NEMP_fam"/>
</dbReference>
<evidence type="ECO:0000256" key="6">
    <source>
        <dbReference type="ARBA" id="ARBA00023136"/>
    </source>
</evidence>
<sequence>MLRISTLSNMAGIKCCTTLFLICLFTRCISSTQYRRTVKYLAQGPYNIAQKDSSELVMFCYDGKPKSIIYLWQSIYVDLDLKPESYNYYEGPTPDIVYGEYLEQRSSWSLNLFAWKQKSIKLDPFNQTCLGIDTMQKYKISLQVLRFDYWKFLWLVLGVLLFFNAGTLSKNTLFYYICGVSFGICASFLILIYFFSRMFPNRPLVYGVAVFGWTIGVYMLELLRENIKSVVLIYYEYLIWYTIIMGLISFVVCYRWGPVTNERTRNLIRWSLQALGLVLVLNSTHFQEAAVGQIAIIIFIYNFPTKWVTRSKTYWRRTFPPKTKRLTNAEYYQEGVKETSDALENLRKYCSSPECNQWQTALKLKDVKRFASFIQGNSHLTDAEILEYESSVATTDVTDDEEDLFTDEEM</sequence>
<proteinExistence type="inferred from homology"/>
<keyword evidence="5 8" id="KW-1133">Transmembrane helix</keyword>
<keyword evidence="4" id="KW-0732">Signal</keyword>
<reference evidence="9" key="1">
    <citation type="journal article" date="2016" name="Sci. Rep.">
        <title>Molecular characterization of firefly nuptial gifts: a multi-omics approach sheds light on postcopulatory sexual selection.</title>
        <authorList>
            <person name="Al-Wathiqui N."/>
            <person name="Fallon T.R."/>
            <person name="South A."/>
            <person name="Weng J.K."/>
            <person name="Lewis S.M."/>
        </authorList>
    </citation>
    <scope>NUCLEOTIDE SEQUENCE</scope>
</reference>
<feature type="transmembrane region" description="Helical" evidence="8">
    <location>
        <begin position="149"/>
        <end position="167"/>
    </location>
</feature>
<feature type="transmembrane region" description="Helical" evidence="8">
    <location>
        <begin position="290"/>
        <end position="309"/>
    </location>
</feature>
<comment type="similarity">
    <text evidence="2">Belongs to the NEMP family.</text>
</comment>
<evidence type="ECO:0000256" key="1">
    <source>
        <dbReference type="ARBA" id="ARBA00004575"/>
    </source>
</evidence>
<feature type="transmembrane region" description="Helical" evidence="8">
    <location>
        <begin position="203"/>
        <end position="220"/>
    </location>
</feature>
<evidence type="ECO:0000256" key="8">
    <source>
        <dbReference type="SAM" id="Phobius"/>
    </source>
</evidence>
<organism evidence="9">
    <name type="scientific">Photinus pyralis</name>
    <name type="common">Common eastern firefly</name>
    <name type="synonym">Lampyris pyralis</name>
    <dbReference type="NCBI Taxonomy" id="7054"/>
    <lineage>
        <taxon>Eukaryota</taxon>
        <taxon>Metazoa</taxon>
        <taxon>Ecdysozoa</taxon>
        <taxon>Arthropoda</taxon>
        <taxon>Hexapoda</taxon>
        <taxon>Insecta</taxon>
        <taxon>Pterygota</taxon>
        <taxon>Neoptera</taxon>
        <taxon>Endopterygota</taxon>
        <taxon>Coleoptera</taxon>
        <taxon>Polyphaga</taxon>
        <taxon>Elateriformia</taxon>
        <taxon>Elateroidea</taxon>
        <taxon>Lampyridae</taxon>
        <taxon>Lampyrinae</taxon>
        <taxon>Photinus</taxon>
    </lineage>
</organism>
<dbReference type="EMBL" id="GEZM01087327">
    <property type="protein sequence ID" value="JAV58767.1"/>
    <property type="molecule type" value="Transcribed_RNA"/>
</dbReference>
<keyword evidence="7" id="KW-0539">Nucleus</keyword>
<comment type="subcellular location">
    <subcellularLocation>
        <location evidence="1">Nucleus inner membrane</location>
        <topology evidence="1">Multi-pass membrane protein</topology>
        <orientation evidence="1">Nucleoplasmic side</orientation>
    </subcellularLocation>
</comment>
<dbReference type="GO" id="GO:0005637">
    <property type="term" value="C:nuclear inner membrane"/>
    <property type="evidence" value="ECO:0007669"/>
    <property type="project" value="UniProtKB-SubCell"/>
</dbReference>
<dbReference type="Pfam" id="PF10225">
    <property type="entry name" value="NEMP"/>
    <property type="match status" value="1"/>
</dbReference>
<evidence type="ECO:0008006" key="10">
    <source>
        <dbReference type="Google" id="ProtNLM"/>
    </source>
</evidence>
<evidence type="ECO:0000256" key="4">
    <source>
        <dbReference type="ARBA" id="ARBA00022729"/>
    </source>
</evidence>
<evidence type="ECO:0000256" key="5">
    <source>
        <dbReference type="ARBA" id="ARBA00022989"/>
    </source>
</evidence>
<name>A0A1Y1KIZ8_PHOPY</name>
<dbReference type="PANTHER" id="PTHR13598:SF1">
    <property type="entry name" value="AT07567P-RELATED"/>
    <property type="match status" value="1"/>
</dbReference>
<evidence type="ECO:0000256" key="7">
    <source>
        <dbReference type="ARBA" id="ARBA00023242"/>
    </source>
</evidence>
<evidence type="ECO:0000256" key="2">
    <source>
        <dbReference type="ARBA" id="ARBA00005748"/>
    </source>
</evidence>
<feature type="transmembrane region" description="Helical" evidence="8">
    <location>
        <begin position="6"/>
        <end position="26"/>
    </location>
</feature>
<accession>A0A1Y1KIZ8</accession>
<keyword evidence="3 8" id="KW-0812">Transmembrane</keyword>
<keyword evidence="6 8" id="KW-0472">Membrane</keyword>
<feature type="transmembrane region" description="Helical" evidence="8">
    <location>
        <begin position="232"/>
        <end position="254"/>
    </location>
</feature>
<dbReference type="PANTHER" id="PTHR13598">
    <property type="entry name" value="AT07567P-RELATED"/>
    <property type="match status" value="1"/>
</dbReference>
<dbReference type="AlphaFoldDB" id="A0A1Y1KIZ8"/>
<feature type="transmembrane region" description="Helical" evidence="8">
    <location>
        <begin position="266"/>
        <end position="284"/>
    </location>
</feature>
<evidence type="ECO:0000256" key="3">
    <source>
        <dbReference type="ARBA" id="ARBA00022692"/>
    </source>
</evidence>
<protein>
    <recommendedName>
        <fullName evidence="10">Nuclear envelope integral membrane protein 1</fullName>
    </recommendedName>
</protein>